<dbReference type="Proteomes" id="UP000736672">
    <property type="component" value="Unassembled WGS sequence"/>
</dbReference>
<protein>
    <submittedName>
        <fullName evidence="2">2'-5' RNA ligase superfamily-domain-containing protein</fullName>
    </submittedName>
</protein>
<feature type="region of interest" description="Disordered" evidence="1">
    <location>
        <begin position="1"/>
        <end position="37"/>
    </location>
</feature>
<dbReference type="AlphaFoldDB" id="A0A9P9KHW7"/>
<dbReference type="Gene3D" id="3.90.1140.10">
    <property type="entry name" value="Cyclic phosphodiesterase"/>
    <property type="match status" value="1"/>
</dbReference>
<accession>A0A9P9KHW7</accession>
<dbReference type="GO" id="GO:0016874">
    <property type="term" value="F:ligase activity"/>
    <property type="evidence" value="ECO:0007669"/>
    <property type="project" value="UniProtKB-KW"/>
</dbReference>
<evidence type="ECO:0000313" key="2">
    <source>
        <dbReference type="EMBL" id="KAH7253199.1"/>
    </source>
</evidence>
<sequence>MQSLPRQQLPTLSSRANIQHQSNPQHERCENHRPNTATEEEDHYVLTLWIDDAHHEAMTALRRQWFPTRLLKVEAHVTLFHALPGSKLYHLKQDIAEISQYTTKFDITVKKEGIYEMGKGVGIRISEGQRKAAKLRSELRDKWEPFLSRQDQQERWRGHYTIMNKEDDKSKVLECLKGLQDSFQDSRGTVNGLNLWRYDRGWWKEVEAFSFRK</sequence>
<keyword evidence="3" id="KW-1185">Reference proteome</keyword>
<gene>
    <name evidence="2" type="ORF">B0J15DRAFT_398646</name>
</gene>
<evidence type="ECO:0000313" key="3">
    <source>
        <dbReference type="Proteomes" id="UP000736672"/>
    </source>
</evidence>
<evidence type="ECO:0000256" key="1">
    <source>
        <dbReference type="SAM" id="MobiDB-lite"/>
    </source>
</evidence>
<proteinExistence type="predicted"/>
<organism evidence="2 3">
    <name type="scientific">Fusarium solani</name>
    <name type="common">Filamentous fungus</name>
    <dbReference type="NCBI Taxonomy" id="169388"/>
    <lineage>
        <taxon>Eukaryota</taxon>
        <taxon>Fungi</taxon>
        <taxon>Dikarya</taxon>
        <taxon>Ascomycota</taxon>
        <taxon>Pezizomycotina</taxon>
        <taxon>Sordariomycetes</taxon>
        <taxon>Hypocreomycetidae</taxon>
        <taxon>Hypocreales</taxon>
        <taxon>Nectriaceae</taxon>
        <taxon>Fusarium</taxon>
        <taxon>Fusarium solani species complex</taxon>
    </lineage>
</organism>
<dbReference type="EMBL" id="JAGTJS010000011">
    <property type="protein sequence ID" value="KAH7253199.1"/>
    <property type="molecule type" value="Genomic_DNA"/>
</dbReference>
<reference evidence="2" key="1">
    <citation type="journal article" date="2021" name="Nat. Commun.">
        <title>Genetic determinants of endophytism in the Arabidopsis root mycobiome.</title>
        <authorList>
            <person name="Mesny F."/>
            <person name="Miyauchi S."/>
            <person name="Thiergart T."/>
            <person name="Pickel B."/>
            <person name="Atanasova L."/>
            <person name="Karlsson M."/>
            <person name="Huettel B."/>
            <person name="Barry K.W."/>
            <person name="Haridas S."/>
            <person name="Chen C."/>
            <person name="Bauer D."/>
            <person name="Andreopoulos W."/>
            <person name="Pangilinan J."/>
            <person name="LaButti K."/>
            <person name="Riley R."/>
            <person name="Lipzen A."/>
            <person name="Clum A."/>
            <person name="Drula E."/>
            <person name="Henrissat B."/>
            <person name="Kohler A."/>
            <person name="Grigoriev I.V."/>
            <person name="Martin F.M."/>
            <person name="Hacquard S."/>
        </authorList>
    </citation>
    <scope>NUCLEOTIDE SEQUENCE</scope>
    <source>
        <strain evidence="2">FSSC 5 MPI-SDFR-AT-0091</strain>
    </source>
</reference>
<name>A0A9P9KHW7_FUSSL</name>
<dbReference type="OrthoDB" id="5364416at2759"/>
<feature type="compositionally biased region" description="Polar residues" evidence="1">
    <location>
        <begin position="1"/>
        <end position="24"/>
    </location>
</feature>
<dbReference type="Pfam" id="PF13563">
    <property type="entry name" value="2_5_RNA_ligase2"/>
    <property type="match status" value="1"/>
</dbReference>
<keyword evidence="2" id="KW-0436">Ligase</keyword>
<comment type="caution">
    <text evidence="2">The sequence shown here is derived from an EMBL/GenBank/DDBJ whole genome shotgun (WGS) entry which is preliminary data.</text>
</comment>